<dbReference type="EMBL" id="JACRTL010000005">
    <property type="protein sequence ID" value="MBC8611434.1"/>
    <property type="molecule type" value="Genomic_DNA"/>
</dbReference>
<keyword evidence="2" id="KW-0732">Signal</keyword>
<protein>
    <submittedName>
        <fullName evidence="3">Uncharacterized protein</fullName>
    </submittedName>
</protein>
<proteinExistence type="predicted"/>
<keyword evidence="1" id="KW-1133">Transmembrane helix</keyword>
<keyword evidence="1" id="KW-0472">Membrane</keyword>
<evidence type="ECO:0000256" key="2">
    <source>
        <dbReference type="SAM" id="SignalP"/>
    </source>
</evidence>
<evidence type="ECO:0000256" key="1">
    <source>
        <dbReference type="SAM" id="Phobius"/>
    </source>
</evidence>
<feature type="chain" id="PRO_5035200862" evidence="2">
    <location>
        <begin position="28"/>
        <end position="302"/>
    </location>
</feature>
<dbReference type="RefSeq" id="WP_187536648.1">
    <property type="nucleotide sequence ID" value="NZ_JACRTL010000005.1"/>
</dbReference>
<evidence type="ECO:0000313" key="3">
    <source>
        <dbReference type="EMBL" id="MBC8611434.1"/>
    </source>
</evidence>
<dbReference type="AlphaFoldDB" id="A0A8J6P230"/>
<feature type="transmembrane region" description="Helical" evidence="1">
    <location>
        <begin position="46"/>
        <end position="64"/>
    </location>
</feature>
<accession>A0A8J6P230</accession>
<name>A0A8J6P230_9FIRM</name>
<keyword evidence="4" id="KW-1185">Reference proteome</keyword>
<sequence length="302" mass="31925">MRKHKRLIFAVLVILIFTALNCTAVFAEVTESQVRQAVDSSSKEAVTGNIFVWFLCAVGFLKVAQKIDSFMSSLGISVGQTGGSMLSEAMVVMKSISSIQKMRGKGGGSGNAVSGNGSSGGIFSGGLAGIASRHFTQNTISGVTNQGGGPIARQTFQSSLAKGGNFANNIIGKVAAGNISTMGSITGKTASQAALSYLGYTGKADAPRFSDVEIGGGRIMGKEISAANPEGIPFGMYRADQYMEPHAGKFDIVDSADGAKWYRQYAENAVEKIPYTNVDGKVEYYENIVQKLPDMPKRKDRV</sequence>
<feature type="signal peptide" evidence="2">
    <location>
        <begin position="1"/>
        <end position="27"/>
    </location>
</feature>
<dbReference type="Proteomes" id="UP000632659">
    <property type="component" value="Unassembled WGS sequence"/>
</dbReference>
<evidence type="ECO:0000313" key="4">
    <source>
        <dbReference type="Proteomes" id="UP000632659"/>
    </source>
</evidence>
<gene>
    <name evidence="3" type="ORF">H8702_10010</name>
</gene>
<keyword evidence="1" id="KW-0812">Transmembrane</keyword>
<organism evidence="3 4">
    <name type="scientific">Massiliimalia timonensis</name>
    <dbReference type="NCBI Taxonomy" id="1987501"/>
    <lineage>
        <taxon>Bacteria</taxon>
        <taxon>Bacillati</taxon>
        <taxon>Bacillota</taxon>
        <taxon>Clostridia</taxon>
        <taxon>Eubacteriales</taxon>
        <taxon>Oscillospiraceae</taxon>
        <taxon>Massiliimalia</taxon>
    </lineage>
</organism>
<reference evidence="3" key="1">
    <citation type="submission" date="2020-08" db="EMBL/GenBank/DDBJ databases">
        <title>Genome public.</title>
        <authorList>
            <person name="Liu C."/>
            <person name="Sun Q."/>
        </authorList>
    </citation>
    <scope>NUCLEOTIDE SEQUENCE</scope>
    <source>
        <strain evidence="3">NSJ-15</strain>
    </source>
</reference>
<comment type="caution">
    <text evidence="3">The sequence shown here is derived from an EMBL/GenBank/DDBJ whole genome shotgun (WGS) entry which is preliminary data.</text>
</comment>